<keyword evidence="3" id="KW-1185">Reference proteome</keyword>
<evidence type="ECO:0000259" key="1">
    <source>
        <dbReference type="Pfam" id="PF16242"/>
    </source>
</evidence>
<reference evidence="3" key="1">
    <citation type="journal article" date="2019" name="Int. J. Syst. Evol. Microbiol.">
        <title>The Global Catalogue of Microorganisms (GCM) 10K type strain sequencing project: providing services to taxonomists for standard genome sequencing and annotation.</title>
        <authorList>
            <consortium name="The Broad Institute Genomics Platform"/>
            <consortium name="The Broad Institute Genome Sequencing Center for Infectious Disease"/>
            <person name="Wu L."/>
            <person name="Ma J."/>
        </authorList>
    </citation>
    <scope>NUCLEOTIDE SEQUENCE [LARGE SCALE GENOMIC DNA]</scope>
    <source>
        <strain evidence="3">CCM 2767</strain>
    </source>
</reference>
<dbReference type="RefSeq" id="WP_188380824.1">
    <property type="nucleotide sequence ID" value="NZ_BMDI01000001.1"/>
</dbReference>
<evidence type="ECO:0000313" key="3">
    <source>
        <dbReference type="Proteomes" id="UP000642180"/>
    </source>
</evidence>
<dbReference type="SUPFAM" id="SSF50475">
    <property type="entry name" value="FMN-binding split barrel"/>
    <property type="match status" value="1"/>
</dbReference>
<name>A0A8J3APX7_9BURK</name>
<dbReference type="AlphaFoldDB" id="A0A8J3APX7"/>
<comment type="caution">
    <text evidence="2">The sequence shown here is derived from an EMBL/GenBank/DDBJ whole genome shotgun (WGS) entry which is preliminary data.</text>
</comment>
<proteinExistence type="predicted"/>
<dbReference type="InterPro" id="IPR052917">
    <property type="entry name" value="Stress-Dev_Protein"/>
</dbReference>
<dbReference type="PANTHER" id="PTHR34818">
    <property type="entry name" value="PROTEIN BLI-3"/>
    <property type="match status" value="1"/>
</dbReference>
<dbReference type="Proteomes" id="UP000642180">
    <property type="component" value="Unassembled WGS sequence"/>
</dbReference>
<feature type="domain" description="General stress protein FMN-binding split barrel" evidence="1">
    <location>
        <begin position="8"/>
        <end position="154"/>
    </location>
</feature>
<dbReference type="Pfam" id="PF16242">
    <property type="entry name" value="Pyrid_ox_like"/>
    <property type="match status" value="1"/>
</dbReference>
<dbReference type="Gene3D" id="2.30.110.10">
    <property type="entry name" value="Electron Transport, Fmn-binding Protein, Chain A"/>
    <property type="match status" value="1"/>
</dbReference>
<sequence length="165" mass="18462">MAETHKEQLANLRQKIENVKFGMLTTVNPDQTLSSRPMTAQQIDAQGQMWFFTSDKNAFTKDLSRQPEVNITFSNPDDSLYVSVSGRATLVHNRDKAEELWNPMAGAWFPGGLDDPDLALINLDIVTAEYWDSSSSKMTQLFAIAKGILTGQRPTDVGEHVEMKL</sequence>
<dbReference type="InterPro" id="IPR012349">
    <property type="entry name" value="Split_barrel_FMN-bd"/>
</dbReference>
<protein>
    <submittedName>
        <fullName evidence="2">General stress protein</fullName>
    </submittedName>
</protein>
<organism evidence="2 3">
    <name type="scientific">Oxalicibacterium faecigallinarum</name>
    <dbReference type="NCBI Taxonomy" id="573741"/>
    <lineage>
        <taxon>Bacteria</taxon>
        <taxon>Pseudomonadati</taxon>
        <taxon>Pseudomonadota</taxon>
        <taxon>Betaproteobacteria</taxon>
        <taxon>Burkholderiales</taxon>
        <taxon>Oxalobacteraceae</taxon>
        <taxon>Oxalicibacterium</taxon>
    </lineage>
</organism>
<accession>A0A8J3APX7</accession>
<gene>
    <name evidence="2" type="ORF">GCM10008066_17220</name>
</gene>
<dbReference type="InterPro" id="IPR038725">
    <property type="entry name" value="YdaG_split_barrel_FMN-bd"/>
</dbReference>
<dbReference type="PANTHER" id="PTHR34818:SF1">
    <property type="entry name" value="PROTEIN BLI-3"/>
    <property type="match status" value="1"/>
</dbReference>
<dbReference type="EMBL" id="BMDI01000001">
    <property type="protein sequence ID" value="GGI19066.1"/>
    <property type="molecule type" value="Genomic_DNA"/>
</dbReference>
<evidence type="ECO:0000313" key="2">
    <source>
        <dbReference type="EMBL" id="GGI19066.1"/>
    </source>
</evidence>